<name>A0A399S0P7_9BACT</name>
<accession>A0A399S0P7</accession>
<keyword evidence="2" id="KW-1185">Reference proteome</keyword>
<sequence length="192" mass="21556">MAKYNPLLWVGLLLAIASCERPAPPVTDSAGQASYNLTAYLQQQKEALEAEKPMVLKSVETQGKDAELVETSEVDWEDELTVFEQADLNRPSLQEYYTKQQQTLSDGSVQVEYSKLEDAEPQVHYLRLVLTPNGKLKELTATLQDQNIIYYSHRKIALTTNPKTGSIASYRVDGVQKMIFGDSLHYSVKANL</sequence>
<dbReference type="RefSeq" id="WP_147383280.1">
    <property type="nucleotide sequence ID" value="NZ_QWGE01000003.1"/>
</dbReference>
<comment type="caution">
    <text evidence="1">The sequence shown here is derived from an EMBL/GenBank/DDBJ whole genome shotgun (WGS) entry which is preliminary data.</text>
</comment>
<protein>
    <submittedName>
        <fullName evidence="1">Uncharacterized protein</fullName>
    </submittedName>
</protein>
<evidence type="ECO:0000313" key="1">
    <source>
        <dbReference type="EMBL" id="RIJ37576.1"/>
    </source>
</evidence>
<reference evidence="2" key="1">
    <citation type="submission" date="2018-08" db="EMBL/GenBank/DDBJ databases">
        <title>Mucilaginibacter sp. MYSH2.</title>
        <authorList>
            <person name="Seo T."/>
        </authorList>
    </citation>
    <scope>NUCLEOTIDE SEQUENCE [LARGE SCALE GENOMIC DNA]</scope>
    <source>
        <strain evidence="2">KIRAN</strain>
    </source>
</reference>
<dbReference type="AlphaFoldDB" id="A0A399S0P7"/>
<dbReference type="OrthoDB" id="794757at2"/>
<dbReference type="PROSITE" id="PS51257">
    <property type="entry name" value="PROKAR_LIPOPROTEIN"/>
    <property type="match status" value="1"/>
</dbReference>
<proteinExistence type="predicted"/>
<dbReference type="Proteomes" id="UP000266005">
    <property type="component" value="Unassembled WGS sequence"/>
</dbReference>
<dbReference type="EMBL" id="QWGE01000003">
    <property type="protein sequence ID" value="RIJ37576.1"/>
    <property type="molecule type" value="Genomic_DNA"/>
</dbReference>
<evidence type="ECO:0000313" key="2">
    <source>
        <dbReference type="Proteomes" id="UP000266005"/>
    </source>
</evidence>
<organism evidence="1 2">
    <name type="scientific">Pontibacter oryzae</name>
    <dbReference type="NCBI Taxonomy" id="2304593"/>
    <lineage>
        <taxon>Bacteria</taxon>
        <taxon>Pseudomonadati</taxon>
        <taxon>Bacteroidota</taxon>
        <taxon>Cytophagia</taxon>
        <taxon>Cytophagales</taxon>
        <taxon>Hymenobacteraceae</taxon>
        <taxon>Pontibacter</taxon>
    </lineage>
</organism>
<gene>
    <name evidence="1" type="ORF">D1627_10735</name>
</gene>